<dbReference type="InterPro" id="IPR002197">
    <property type="entry name" value="HTH_Fis"/>
</dbReference>
<protein>
    <submittedName>
        <fullName evidence="9">Sigma-54 dependent transcriptional regulator</fullName>
    </submittedName>
</protein>
<dbReference type="InterPro" id="IPR001789">
    <property type="entry name" value="Sig_transdc_resp-reg_receiver"/>
</dbReference>
<keyword evidence="3" id="KW-0805">Transcription regulation</keyword>
<evidence type="ECO:0000259" key="8">
    <source>
        <dbReference type="PROSITE" id="PS50110"/>
    </source>
</evidence>
<dbReference type="PROSITE" id="PS00675">
    <property type="entry name" value="SIGMA54_INTERACT_1"/>
    <property type="match status" value="1"/>
</dbReference>
<dbReference type="InterPro" id="IPR058031">
    <property type="entry name" value="AAA_lid_NorR"/>
</dbReference>
<dbReference type="Gene3D" id="1.10.8.60">
    <property type="match status" value="1"/>
</dbReference>
<dbReference type="FunFam" id="3.40.50.300:FF:000006">
    <property type="entry name" value="DNA-binding transcriptional regulator NtrC"/>
    <property type="match status" value="1"/>
</dbReference>
<dbReference type="SUPFAM" id="SSF52172">
    <property type="entry name" value="CheY-like"/>
    <property type="match status" value="1"/>
</dbReference>
<dbReference type="PROSITE" id="PS50045">
    <property type="entry name" value="SIGMA54_INTERACT_4"/>
    <property type="match status" value="1"/>
</dbReference>
<dbReference type="SMART" id="SM00382">
    <property type="entry name" value="AAA"/>
    <property type="match status" value="1"/>
</dbReference>
<accession>A0AAJ2NNN4</accession>
<dbReference type="Pfam" id="PF02954">
    <property type="entry name" value="HTH_8"/>
    <property type="match status" value="1"/>
</dbReference>
<evidence type="ECO:0000256" key="1">
    <source>
        <dbReference type="ARBA" id="ARBA00022741"/>
    </source>
</evidence>
<dbReference type="PANTHER" id="PTHR32071">
    <property type="entry name" value="TRANSCRIPTIONAL REGULATORY PROTEIN"/>
    <property type="match status" value="1"/>
</dbReference>
<dbReference type="GO" id="GO:0006355">
    <property type="term" value="P:regulation of DNA-templated transcription"/>
    <property type="evidence" value="ECO:0007669"/>
    <property type="project" value="InterPro"/>
</dbReference>
<comment type="caution">
    <text evidence="9">The sequence shown here is derived from an EMBL/GenBank/DDBJ whole genome shotgun (WGS) entry which is preliminary data.</text>
</comment>
<dbReference type="GO" id="GO:0000160">
    <property type="term" value="P:phosphorelay signal transduction system"/>
    <property type="evidence" value="ECO:0007669"/>
    <property type="project" value="InterPro"/>
</dbReference>
<dbReference type="InterPro" id="IPR025943">
    <property type="entry name" value="Sigma_54_int_dom_ATP-bd_2"/>
</dbReference>
<dbReference type="RefSeq" id="WP_323466790.1">
    <property type="nucleotide sequence ID" value="NZ_CP144224.1"/>
</dbReference>
<dbReference type="SUPFAM" id="SSF46689">
    <property type="entry name" value="Homeodomain-like"/>
    <property type="match status" value="1"/>
</dbReference>
<evidence type="ECO:0000313" key="10">
    <source>
        <dbReference type="Proteomes" id="UP001285636"/>
    </source>
</evidence>
<evidence type="ECO:0000256" key="4">
    <source>
        <dbReference type="ARBA" id="ARBA00023125"/>
    </source>
</evidence>
<feature type="domain" description="Response regulatory" evidence="8">
    <location>
        <begin position="3"/>
        <end position="116"/>
    </location>
</feature>
<dbReference type="Gene3D" id="1.10.10.60">
    <property type="entry name" value="Homeodomain-like"/>
    <property type="match status" value="1"/>
</dbReference>
<feature type="domain" description="Sigma-54 factor interaction" evidence="7">
    <location>
        <begin position="141"/>
        <end position="370"/>
    </location>
</feature>
<dbReference type="InterPro" id="IPR027417">
    <property type="entry name" value="P-loop_NTPase"/>
</dbReference>
<dbReference type="Gene3D" id="3.40.50.300">
    <property type="entry name" value="P-loop containing nucleotide triphosphate hydrolases"/>
    <property type="match status" value="1"/>
</dbReference>
<evidence type="ECO:0000256" key="5">
    <source>
        <dbReference type="ARBA" id="ARBA00023163"/>
    </source>
</evidence>
<feature type="modified residue" description="4-aspartylphosphate" evidence="6">
    <location>
        <position position="51"/>
    </location>
</feature>
<dbReference type="Pfam" id="PF25601">
    <property type="entry name" value="AAA_lid_14"/>
    <property type="match status" value="1"/>
</dbReference>
<organism evidence="9 10">
    <name type="scientific">Alkalihalophilus pseudofirmus</name>
    <name type="common">Bacillus pseudofirmus</name>
    <dbReference type="NCBI Taxonomy" id="79885"/>
    <lineage>
        <taxon>Bacteria</taxon>
        <taxon>Bacillati</taxon>
        <taxon>Bacillota</taxon>
        <taxon>Bacilli</taxon>
        <taxon>Bacillales</taxon>
        <taxon>Bacillaceae</taxon>
        <taxon>Alkalihalophilus</taxon>
    </lineage>
</organism>
<dbReference type="InterPro" id="IPR002078">
    <property type="entry name" value="Sigma_54_int"/>
</dbReference>
<dbReference type="Gene3D" id="3.40.50.2300">
    <property type="match status" value="1"/>
</dbReference>
<dbReference type="EMBL" id="JAWJAY010000002">
    <property type="protein sequence ID" value="MDV2885728.1"/>
    <property type="molecule type" value="Genomic_DNA"/>
</dbReference>
<dbReference type="Pfam" id="PF00158">
    <property type="entry name" value="Sigma54_activat"/>
    <property type="match status" value="1"/>
</dbReference>
<dbReference type="GO" id="GO:0043565">
    <property type="term" value="F:sequence-specific DNA binding"/>
    <property type="evidence" value="ECO:0007669"/>
    <property type="project" value="InterPro"/>
</dbReference>
<dbReference type="SUPFAM" id="SSF52540">
    <property type="entry name" value="P-loop containing nucleoside triphosphate hydrolases"/>
    <property type="match status" value="1"/>
</dbReference>
<dbReference type="PROSITE" id="PS50110">
    <property type="entry name" value="RESPONSE_REGULATORY"/>
    <property type="match status" value="1"/>
</dbReference>
<dbReference type="InterPro" id="IPR003593">
    <property type="entry name" value="AAA+_ATPase"/>
</dbReference>
<keyword evidence="1" id="KW-0547">Nucleotide-binding</keyword>
<name>A0AAJ2NNN4_ALKPS</name>
<dbReference type="GO" id="GO:0005524">
    <property type="term" value="F:ATP binding"/>
    <property type="evidence" value="ECO:0007669"/>
    <property type="project" value="UniProtKB-KW"/>
</dbReference>
<reference evidence="9" key="1">
    <citation type="submission" date="2023-10" db="EMBL/GenBank/DDBJ databases">
        <title>Screening of Alkalihalophilus pseudofirmusBZ-TG-HK211 and Its Alleviation of Salt Stress on Rapeseed Growth.</title>
        <authorList>
            <person name="Zhao B."/>
            <person name="Guo T."/>
        </authorList>
    </citation>
    <scope>NUCLEOTIDE SEQUENCE</scope>
    <source>
        <strain evidence="9">BZ-TG-HK211</strain>
    </source>
</reference>
<dbReference type="Pfam" id="PF00072">
    <property type="entry name" value="Response_reg"/>
    <property type="match status" value="1"/>
</dbReference>
<dbReference type="InterPro" id="IPR025662">
    <property type="entry name" value="Sigma_54_int_dom_ATP-bd_1"/>
</dbReference>
<evidence type="ECO:0000313" key="9">
    <source>
        <dbReference type="EMBL" id="MDV2885728.1"/>
    </source>
</evidence>
<dbReference type="SMART" id="SM00448">
    <property type="entry name" value="REC"/>
    <property type="match status" value="1"/>
</dbReference>
<evidence type="ECO:0000256" key="6">
    <source>
        <dbReference type="PROSITE-ProRule" id="PRU00169"/>
    </source>
</evidence>
<dbReference type="PROSITE" id="PS00688">
    <property type="entry name" value="SIGMA54_INTERACT_3"/>
    <property type="match status" value="1"/>
</dbReference>
<dbReference type="Proteomes" id="UP001285636">
    <property type="component" value="Unassembled WGS sequence"/>
</dbReference>
<dbReference type="PROSITE" id="PS00676">
    <property type="entry name" value="SIGMA54_INTERACT_2"/>
    <property type="match status" value="1"/>
</dbReference>
<evidence type="ECO:0000259" key="7">
    <source>
        <dbReference type="PROSITE" id="PS50045"/>
    </source>
</evidence>
<dbReference type="InterPro" id="IPR011006">
    <property type="entry name" value="CheY-like_superfamily"/>
</dbReference>
<dbReference type="AlphaFoldDB" id="A0AAJ2NNN4"/>
<keyword evidence="5" id="KW-0804">Transcription</keyword>
<dbReference type="PRINTS" id="PR01590">
    <property type="entry name" value="HTHFIS"/>
</dbReference>
<proteinExistence type="predicted"/>
<dbReference type="InterPro" id="IPR009057">
    <property type="entry name" value="Homeodomain-like_sf"/>
</dbReference>
<dbReference type="InterPro" id="IPR025944">
    <property type="entry name" value="Sigma_54_int_dom_CS"/>
</dbReference>
<dbReference type="PANTHER" id="PTHR32071:SF57">
    <property type="entry name" value="C4-DICARBOXYLATE TRANSPORT TRANSCRIPTIONAL REGULATORY PROTEIN DCTD"/>
    <property type="match status" value="1"/>
</dbReference>
<gene>
    <name evidence="9" type="ORF">RYX45_11110</name>
</gene>
<keyword evidence="2" id="KW-0067">ATP-binding</keyword>
<keyword evidence="6" id="KW-0597">Phosphoprotein</keyword>
<sequence>MKKIVIIDDEASICSSLTFALEDDYHVEAMTDPEEGKKKIDSILPDLVLLDLKIGAVDGLKVLEEIKGMHPSIVVIMITAYGTISSSVEALQKGAYSYLTKPINMDELQTVIKQALHFKYLHEQVEQLSNELEKKYRYEELIGQSDGMQQVFKLIDKVRNVDSNVLITGESGTGKELVARAIHYSGKRKQQHLETVNCAAIPEHLLESELFGYEKGAFTGAVSSKDGKFQLANGGTIFLDEIGDMPLALQAKLLRVLQRREVTKLGSNSTQSLDVRVIAATNKDLEEAVREGEFREDLYFRLHVIPIHLPPLRERKEDLQLLISHLIKSFNKEMNTEVSGISKEAYQILSSYSYPGNIRELANILESSMVFASGSTIEVEDLPLHLRSAKPQVKSGDGDLSVFVGLTLKELERQFILETLEYNDGHRKKTAEMLQISERSLRDKLKQYASTTT</sequence>
<dbReference type="CDD" id="cd00009">
    <property type="entry name" value="AAA"/>
    <property type="match status" value="1"/>
</dbReference>
<evidence type="ECO:0000256" key="2">
    <source>
        <dbReference type="ARBA" id="ARBA00022840"/>
    </source>
</evidence>
<keyword evidence="4" id="KW-0238">DNA-binding</keyword>
<evidence type="ECO:0000256" key="3">
    <source>
        <dbReference type="ARBA" id="ARBA00023015"/>
    </source>
</evidence>